<keyword evidence="2" id="KW-1185">Reference proteome</keyword>
<evidence type="ECO:0000313" key="1">
    <source>
        <dbReference type="EMBL" id="KAF3955077.1"/>
    </source>
</evidence>
<name>A0A8J4VED2_9ROSI</name>
<protein>
    <submittedName>
        <fullName evidence="1">Uncharacterized protein</fullName>
    </submittedName>
</protein>
<sequence length="140" mass="14744">MVHVNAIYIGVRSFIHGVPLLLLSRCNEPVFSGSGGALEPEGMVGMVGIINGKVGKGGNVGRVGKLGNGNIGVALPKGFGRNMGSLNDGRSVAIIGLEPVCLLSWEWAIDLYPTSDDEWDPICVANGSFVSNNNRDAQHR</sequence>
<dbReference type="EMBL" id="JRKL02003492">
    <property type="protein sequence ID" value="KAF3955077.1"/>
    <property type="molecule type" value="Genomic_DNA"/>
</dbReference>
<gene>
    <name evidence="1" type="ORF">CMV_019664</name>
</gene>
<dbReference type="AlphaFoldDB" id="A0A8J4VED2"/>
<reference evidence="1" key="1">
    <citation type="submission" date="2020-03" db="EMBL/GenBank/DDBJ databases">
        <title>Castanea mollissima Vanexum genome sequencing.</title>
        <authorList>
            <person name="Staton M."/>
        </authorList>
    </citation>
    <scope>NUCLEOTIDE SEQUENCE</scope>
    <source>
        <tissue evidence="1">Leaf</tissue>
    </source>
</reference>
<evidence type="ECO:0000313" key="2">
    <source>
        <dbReference type="Proteomes" id="UP000737018"/>
    </source>
</evidence>
<proteinExistence type="predicted"/>
<accession>A0A8J4VED2</accession>
<dbReference type="Proteomes" id="UP000737018">
    <property type="component" value="Unassembled WGS sequence"/>
</dbReference>
<dbReference type="OrthoDB" id="10386734at2759"/>
<comment type="caution">
    <text evidence="1">The sequence shown here is derived from an EMBL/GenBank/DDBJ whole genome shotgun (WGS) entry which is preliminary data.</text>
</comment>
<organism evidence="1 2">
    <name type="scientific">Castanea mollissima</name>
    <name type="common">Chinese chestnut</name>
    <dbReference type="NCBI Taxonomy" id="60419"/>
    <lineage>
        <taxon>Eukaryota</taxon>
        <taxon>Viridiplantae</taxon>
        <taxon>Streptophyta</taxon>
        <taxon>Embryophyta</taxon>
        <taxon>Tracheophyta</taxon>
        <taxon>Spermatophyta</taxon>
        <taxon>Magnoliopsida</taxon>
        <taxon>eudicotyledons</taxon>
        <taxon>Gunneridae</taxon>
        <taxon>Pentapetalae</taxon>
        <taxon>rosids</taxon>
        <taxon>fabids</taxon>
        <taxon>Fagales</taxon>
        <taxon>Fagaceae</taxon>
        <taxon>Castanea</taxon>
    </lineage>
</organism>